<organism evidence="2 3">
    <name type="scientific">Sphingobacterium thalpophilum</name>
    <dbReference type="NCBI Taxonomy" id="259"/>
    <lineage>
        <taxon>Bacteria</taxon>
        <taxon>Pseudomonadati</taxon>
        <taxon>Bacteroidota</taxon>
        <taxon>Sphingobacteriia</taxon>
        <taxon>Sphingobacteriales</taxon>
        <taxon>Sphingobacteriaceae</taxon>
        <taxon>Sphingobacterium</taxon>
    </lineage>
</organism>
<keyword evidence="1" id="KW-0732">Signal</keyword>
<dbReference type="PROSITE" id="PS51257">
    <property type="entry name" value="PROKAR_LIPOPROTEIN"/>
    <property type="match status" value="1"/>
</dbReference>
<protein>
    <recommendedName>
        <fullName evidence="4">DUF4397 domain-containing protein</fullName>
    </recommendedName>
</protein>
<reference evidence="2 3" key="1">
    <citation type="submission" date="2024-06" db="EMBL/GenBank/DDBJ databases">
        <title>Soil Sphingobacterium thalpophilum.</title>
        <authorList>
            <person name="Yang J."/>
            <person name="Li J."/>
        </authorList>
    </citation>
    <scope>NUCLEOTIDE SEQUENCE [LARGE SCALE GENOMIC DNA]</scope>
    <source>
        <strain evidence="2 3">22g91tb</strain>
    </source>
</reference>
<dbReference type="EMBL" id="JBEOQB010000005">
    <property type="protein sequence ID" value="MEZ0453644.1"/>
    <property type="molecule type" value="Genomic_DNA"/>
</dbReference>
<evidence type="ECO:0000313" key="2">
    <source>
        <dbReference type="EMBL" id="MEZ0453644.1"/>
    </source>
</evidence>
<dbReference type="Proteomes" id="UP001566204">
    <property type="component" value="Unassembled WGS sequence"/>
</dbReference>
<feature type="signal peptide" evidence="1">
    <location>
        <begin position="1"/>
        <end position="22"/>
    </location>
</feature>
<evidence type="ECO:0000256" key="1">
    <source>
        <dbReference type="SAM" id="SignalP"/>
    </source>
</evidence>
<keyword evidence="3" id="KW-1185">Reference proteome</keyword>
<gene>
    <name evidence="2" type="ORF">ABTW24_18790</name>
</gene>
<name>A0ABV4HGL8_9SPHI</name>
<accession>A0ABV4HGL8</accession>
<feature type="chain" id="PRO_5046554685" description="DUF4397 domain-containing protein" evidence="1">
    <location>
        <begin position="23"/>
        <end position="369"/>
    </location>
</feature>
<proteinExistence type="predicted"/>
<dbReference type="RefSeq" id="WP_370483272.1">
    <property type="nucleotide sequence ID" value="NZ_JBEOQA010000002.1"/>
</dbReference>
<comment type="caution">
    <text evidence="2">The sequence shown here is derived from an EMBL/GenBank/DDBJ whole genome shotgun (WGS) entry which is preliminary data.</text>
</comment>
<evidence type="ECO:0008006" key="4">
    <source>
        <dbReference type="Google" id="ProtNLM"/>
    </source>
</evidence>
<evidence type="ECO:0000313" key="3">
    <source>
        <dbReference type="Proteomes" id="UP001566204"/>
    </source>
</evidence>
<sequence length="369" mass="40924">MRKIDISKLLHLFLLAAVLLQACQKGELFESATPKIVQITFAGSTTVPLDFFYGDAIVASTGEQNNSLPNPIKLNTTGGDQKIYIRQKGKSEVLKTYTIAGTDFSNVINIYYDNGKIYDAGINYKLQIYAKNSGLDFYLDNQRIYQNPYEGPTQETLTIPIDKGQQRMLTVRKVGADDVLISKTITDADSNAVLKFYLDGNDLLEHLTVPALKNPKAMSVTFKLQTDIPFGETKFVGGDIDIIPYIRDINTGAIKKPSPELRFTVSTKASFTTIELPPISESEYYTFDLARKGTNEPAFASTNSGKKVKLGLGNYGVFFLQSPETAFFLPGVRVICILSVTEETGGNNFDELFVTPTISEYLANWINFQ</sequence>